<dbReference type="InterPro" id="IPR023214">
    <property type="entry name" value="HAD_sf"/>
</dbReference>
<keyword evidence="2" id="KW-0378">Hydrolase</keyword>
<reference evidence="3" key="1">
    <citation type="journal article" date="2023" name="Mol. Phylogenet. Evol.">
        <title>Genome-scale phylogeny and comparative genomics of the fungal order Sordariales.</title>
        <authorList>
            <person name="Hensen N."/>
            <person name="Bonometti L."/>
            <person name="Westerberg I."/>
            <person name="Brannstrom I.O."/>
            <person name="Guillou S."/>
            <person name="Cros-Aarteil S."/>
            <person name="Calhoun S."/>
            <person name="Haridas S."/>
            <person name="Kuo A."/>
            <person name="Mondo S."/>
            <person name="Pangilinan J."/>
            <person name="Riley R."/>
            <person name="LaButti K."/>
            <person name="Andreopoulos B."/>
            <person name="Lipzen A."/>
            <person name="Chen C."/>
            <person name="Yan M."/>
            <person name="Daum C."/>
            <person name="Ng V."/>
            <person name="Clum A."/>
            <person name="Steindorff A."/>
            <person name="Ohm R.A."/>
            <person name="Martin F."/>
            <person name="Silar P."/>
            <person name="Natvig D.O."/>
            <person name="Lalanne C."/>
            <person name="Gautier V."/>
            <person name="Ament-Velasquez S.L."/>
            <person name="Kruys A."/>
            <person name="Hutchinson M.I."/>
            <person name="Powell A.J."/>
            <person name="Barry K."/>
            <person name="Miller A.N."/>
            <person name="Grigoriev I.V."/>
            <person name="Debuchy R."/>
            <person name="Gladieux P."/>
            <person name="Hiltunen Thoren M."/>
            <person name="Johannesson H."/>
        </authorList>
    </citation>
    <scope>NUCLEOTIDE SEQUENCE</scope>
    <source>
        <strain evidence="3">CBS 508.74</strain>
    </source>
</reference>
<dbReference type="Gene3D" id="1.10.150.240">
    <property type="entry name" value="Putative phosphatase, domain 2"/>
    <property type="match status" value="1"/>
</dbReference>
<dbReference type="InterPro" id="IPR036412">
    <property type="entry name" value="HAD-like_sf"/>
</dbReference>
<dbReference type="NCBIfam" id="TIGR01428">
    <property type="entry name" value="HAD_type_II"/>
    <property type="match status" value="1"/>
</dbReference>
<evidence type="ECO:0000313" key="3">
    <source>
        <dbReference type="EMBL" id="KAK4111611.1"/>
    </source>
</evidence>
<dbReference type="GeneID" id="89932752"/>
<sequence length="243" mass="26523">MATKTIIAFDLYGTLLSTESIAGELAKLFGDEAAKSVAALWRCYQLEYTWRINSMGIYRSFSEITRGSLQHAVAESGLMLSADDADKLMRAYDALHVFHEVPAALKTIEDSPSVEAYVFSNGTRQMISASVKTSPDLGPCASVFKGLLSVEDVQAFKPDKRTYEHLLREVGKAERPGDVWLVSSNPFDVVGAVSAGLRSAWVDRQGKGWMDRLGDVVGTRNLKPTLVVDDVGSAVQKIMRAVS</sequence>
<dbReference type="Gene3D" id="3.40.50.1000">
    <property type="entry name" value="HAD superfamily/HAD-like"/>
    <property type="match status" value="1"/>
</dbReference>
<evidence type="ECO:0000256" key="2">
    <source>
        <dbReference type="ARBA" id="ARBA00022801"/>
    </source>
</evidence>
<comment type="caution">
    <text evidence="3">The sequence shown here is derived from an EMBL/GenBank/DDBJ whole genome shotgun (WGS) entry which is preliminary data.</text>
</comment>
<dbReference type="EMBL" id="MU853345">
    <property type="protein sequence ID" value="KAK4111611.1"/>
    <property type="molecule type" value="Genomic_DNA"/>
</dbReference>
<keyword evidence="4" id="KW-1185">Reference proteome</keyword>
<dbReference type="InterPro" id="IPR051540">
    <property type="entry name" value="S-2-haloacid_dehalogenase"/>
</dbReference>
<dbReference type="SFLD" id="SFLDS00003">
    <property type="entry name" value="Haloacid_Dehalogenase"/>
    <property type="match status" value="1"/>
</dbReference>
<evidence type="ECO:0000313" key="4">
    <source>
        <dbReference type="Proteomes" id="UP001302812"/>
    </source>
</evidence>
<evidence type="ECO:0000256" key="1">
    <source>
        <dbReference type="ARBA" id="ARBA00008106"/>
    </source>
</evidence>
<gene>
    <name evidence="3" type="ORF">N656DRAFT_143138</name>
</gene>
<dbReference type="AlphaFoldDB" id="A0AAN6TC25"/>
<dbReference type="PANTHER" id="PTHR43316">
    <property type="entry name" value="HYDROLASE, HALOACID DELAHOGENASE-RELATED"/>
    <property type="match status" value="1"/>
</dbReference>
<comment type="similarity">
    <text evidence="1">Belongs to the HAD-like hydrolase superfamily. S-2-haloalkanoic acid dehalogenase family.</text>
</comment>
<dbReference type="NCBIfam" id="TIGR01493">
    <property type="entry name" value="HAD-SF-IA-v2"/>
    <property type="match status" value="1"/>
</dbReference>
<dbReference type="InterPro" id="IPR023198">
    <property type="entry name" value="PGP-like_dom2"/>
</dbReference>
<dbReference type="Pfam" id="PF00702">
    <property type="entry name" value="Hydrolase"/>
    <property type="match status" value="1"/>
</dbReference>
<dbReference type="SFLD" id="SFLDG01129">
    <property type="entry name" value="C1.5:_HAD__Beta-PGM__Phosphata"/>
    <property type="match status" value="1"/>
</dbReference>
<protein>
    <submittedName>
        <fullName evidence="3">Haloacid dehalogenase</fullName>
    </submittedName>
</protein>
<dbReference type="SUPFAM" id="SSF56784">
    <property type="entry name" value="HAD-like"/>
    <property type="match status" value="1"/>
</dbReference>
<dbReference type="Proteomes" id="UP001302812">
    <property type="component" value="Unassembled WGS sequence"/>
</dbReference>
<dbReference type="GO" id="GO:0016791">
    <property type="term" value="F:phosphatase activity"/>
    <property type="evidence" value="ECO:0007669"/>
    <property type="project" value="UniProtKB-ARBA"/>
</dbReference>
<dbReference type="PRINTS" id="PR00413">
    <property type="entry name" value="HADHALOGNASE"/>
</dbReference>
<reference evidence="3" key="2">
    <citation type="submission" date="2023-05" db="EMBL/GenBank/DDBJ databases">
        <authorList>
            <consortium name="Lawrence Berkeley National Laboratory"/>
            <person name="Steindorff A."/>
            <person name="Hensen N."/>
            <person name="Bonometti L."/>
            <person name="Westerberg I."/>
            <person name="Brannstrom I.O."/>
            <person name="Guillou S."/>
            <person name="Cros-Aarteil S."/>
            <person name="Calhoun S."/>
            <person name="Haridas S."/>
            <person name="Kuo A."/>
            <person name="Mondo S."/>
            <person name="Pangilinan J."/>
            <person name="Riley R."/>
            <person name="Labutti K."/>
            <person name="Andreopoulos B."/>
            <person name="Lipzen A."/>
            <person name="Chen C."/>
            <person name="Yanf M."/>
            <person name="Daum C."/>
            <person name="Ng V."/>
            <person name="Clum A."/>
            <person name="Ohm R."/>
            <person name="Martin F."/>
            <person name="Silar P."/>
            <person name="Natvig D."/>
            <person name="Lalanne C."/>
            <person name="Gautier V."/>
            <person name="Ament-Velasquez S.L."/>
            <person name="Kruys A."/>
            <person name="Hutchinson M.I."/>
            <person name="Powell A.J."/>
            <person name="Barry K."/>
            <person name="Miller A.N."/>
            <person name="Grigoriev I.V."/>
            <person name="Debuchy R."/>
            <person name="Gladieux P."/>
            <person name="Thoren M.H."/>
            <person name="Johannesson H."/>
        </authorList>
    </citation>
    <scope>NUCLEOTIDE SEQUENCE</scope>
    <source>
        <strain evidence="3">CBS 508.74</strain>
    </source>
</reference>
<dbReference type="InterPro" id="IPR006328">
    <property type="entry name" value="2-HAD"/>
</dbReference>
<accession>A0AAN6TC25</accession>
<dbReference type="InterPro" id="IPR006439">
    <property type="entry name" value="HAD-SF_hydro_IA"/>
</dbReference>
<name>A0AAN6TC25_9PEZI</name>
<dbReference type="GO" id="GO:0019120">
    <property type="term" value="F:hydrolase activity, acting on acid halide bonds, in C-halide compounds"/>
    <property type="evidence" value="ECO:0007669"/>
    <property type="project" value="InterPro"/>
</dbReference>
<dbReference type="PANTHER" id="PTHR43316:SF3">
    <property type="entry name" value="HALOACID DEHALOGENASE, TYPE II (AFU_ORTHOLOGUE AFUA_2G07750)-RELATED"/>
    <property type="match status" value="1"/>
</dbReference>
<organism evidence="3 4">
    <name type="scientific">Canariomyces notabilis</name>
    <dbReference type="NCBI Taxonomy" id="2074819"/>
    <lineage>
        <taxon>Eukaryota</taxon>
        <taxon>Fungi</taxon>
        <taxon>Dikarya</taxon>
        <taxon>Ascomycota</taxon>
        <taxon>Pezizomycotina</taxon>
        <taxon>Sordariomycetes</taxon>
        <taxon>Sordariomycetidae</taxon>
        <taxon>Sordariales</taxon>
        <taxon>Chaetomiaceae</taxon>
        <taxon>Canariomyces</taxon>
    </lineage>
</organism>
<dbReference type="RefSeq" id="XP_064669181.1">
    <property type="nucleotide sequence ID" value="XM_064808629.1"/>
</dbReference>
<proteinExistence type="inferred from homology"/>